<keyword evidence="3" id="KW-1185">Reference proteome</keyword>
<comment type="caution">
    <text evidence="2">The sequence shown here is derived from an EMBL/GenBank/DDBJ whole genome shotgun (WGS) entry which is preliminary data.</text>
</comment>
<organism evidence="2 3">
    <name type="scientific">Stephania cephalantha</name>
    <dbReference type="NCBI Taxonomy" id="152367"/>
    <lineage>
        <taxon>Eukaryota</taxon>
        <taxon>Viridiplantae</taxon>
        <taxon>Streptophyta</taxon>
        <taxon>Embryophyta</taxon>
        <taxon>Tracheophyta</taxon>
        <taxon>Spermatophyta</taxon>
        <taxon>Magnoliopsida</taxon>
        <taxon>Ranunculales</taxon>
        <taxon>Menispermaceae</taxon>
        <taxon>Menispermoideae</taxon>
        <taxon>Cissampelideae</taxon>
        <taxon>Stephania</taxon>
    </lineage>
</organism>
<feature type="region of interest" description="Disordered" evidence="1">
    <location>
        <begin position="71"/>
        <end position="94"/>
    </location>
</feature>
<dbReference type="Proteomes" id="UP001419268">
    <property type="component" value="Unassembled WGS sequence"/>
</dbReference>
<feature type="compositionally biased region" description="Basic residues" evidence="1">
    <location>
        <begin position="161"/>
        <end position="171"/>
    </location>
</feature>
<sequence length="171" mass="18676">MPPYVLNGLASLDFLLGVPSCPSAFVLVVPFTPSAMFLATSGGLAGALPTHEAFLFVGVLRNNHATSWRWNRRPPPLSSSPRPPPSVIRATGHTRSRHVACRGLASVCCRPQPLSTAAVRAEPRRALVRVLPSRPRAKRVAREPPSAPRRSEPPRREPPVRRRTPPGSRRI</sequence>
<gene>
    <name evidence="2" type="ORF">Scep_013905</name>
</gene>
<evidence type="ECO:0000313" key="3">
    <source>
        <dbReference type="Proteomes" id="UP001419268"/>
    </source>
</evidence>
<feature type="region of interest" description="Disordered" evidence="1">
    <location>
        <begin position="130"/>
        <end position="171"/>
    </location>
</feature>
<proteinExistence type="predicted"/>
<feature type="compositionally biased region" description="Pro residues" evidence="1">
    <location>
        <begin position="73"/>
        <end position="86"/>
    </location>
</feature>
<dbReference type="AlphaFoldDB" id="A0AAP0J0A5"/>
<reference evidence="2 3" key="1">
    <citation type="submission" date="2024-01" db="EMBL/GenBank/DDBJ databases">
        <title>Genome assemblies of Stephania.</title>
        <authorList>
            <person name="Yang L."/>
        </authorList>
    </citation>
    <scope>NUCLEOTIDE SEQUENCE [LARGE SCALE GENOMIC DNA]</scope>
    <source>
        <strain evidence="2">JXDWG</strain>
        <tissue evidence="2">Leaf</tissue>
    </source>
</reference>
<feature type="compositionally biased region" description="Basic and acidic residues" evidence="1">
    <location>
        <begin position="149"/>
        <end position="160"/>
    </location>
</feature>
<accession>A0AAP0J0A5</accession>
<dbReference type="EMBL" id="JBBNAG010000006">
    <property type="protein sequence ID" value="KAK9125059.1"/>
    <property type="molecule type" value="Genomic_DNA"/>
</dbReference>
<evidence type="ECO:0000256" key="1">
    <source>
        <dbReference type="SAM" id="MobiDB-lite"/>
    </source>
</evidence>
<name>A0AAP0J0A5_9MAGN</name>
<evidence type="ECO:0000313" key="2">
    <source>
        <dbReference type="EMBL" id="KAK9125059.1"/>
    </source>
</evidence>
<protein>
    <submittedName>
        <fullName evidence="2">Uncharacterized protein</fullName>
    </submittedName>
</protein>